<dbReference type="AlphaFoldDB" id="A0A9P8UM74"/>
<name>A0A9P8UM74_9PEZI</name>
<dbReference type="Proteomes" id="UP000758603">
    <property type="component" value="Unassembled WGS sequence"/>
</dbReference>
<reference evidence="1" key="1">
    <citation type="journal article" date="2021" name="Nat. Commun.">
        <title>Genetic determinants of endophytism in the Arabidopsis root mycobiome.</title>
        <authorList>
            <person name="Mesny F."/>
            <person name="Miyauchi S."/>
            <person name="Thiergart T."/>
            <person name="Pickel B."/>
            <person name="Atanasova L."/>
            <person name="Karlsson M."/>
            <person name="Huettel B."/>
            <person name="Barry K.W."/>
            <person name="Haridas S."/>
            <person name="Chen C."/>
            <person name="Bauer D."/>
            <person name="Andreopoulos W."/>
            <person name="Pangilinan J."/>
            <person name="LaButti K."/>
            <person name="Riley R."/>
            <person name="Lipzen A."/>
            <person name="Clum A."/>
            <person name="Drula E."/>
            <person name="Henrissat B."/>
            <person name="Kohler A."/>
            <person name="Grigoriev I.V."/>
            <person name="Martin F.M."/>
            <person name="Hacquard S."/>
        </authorList>
    </citation>
    <scope>NUCLEOTIDE SEQUENCE</scope>
    <source>
        <strain evidence="1">MPI-SDFR-AT-0073</strain>
    </source>
</reference>
<evidence type="ECO:0000313" key="1">
    <source>
        <dbReference type="EMBL" id="KAH6654749.1"/>
    </source>
</evidence>
<dbReference type="EMBL" id="JAGPXC010000004">
    <property type="protein sequence ID" value="KAH6654749.1"/>
    <property type="molecule type" value="Genomic_DNA"/>
</dbReference>
<gene>
    <name evidence="1" type="ORF">BKA67DRAFT_536050</name>
</gene>
<organism evidence="1 2">
    <name type="scientific">Truncatella angustata</name>
    <dbReference type="NCBI Taxonomy" id="152316"/>
    <lineage>
        <taxon>Eukaryota</taxon>
        <taxon>Fungi</taxon>
        <taxon>Dikarya</taxon>
        <taxon>Ascomycota</taxon>
        <taxon>Pezizomycotina</taxon>
        <taxon>Sordariomycetes</taxon>
        <taxon>Xylariomycetidae</taxon>
        <taxon>Amphisphaeriales</taxon>
        <taxon>Sporocadaceae</taxon>
        <taxon>Truncatella</taxon>
    </lineage>
</organism>
<keyword evidence="2" id="KW-1185">Reference proteome</keyword>
<evidence type="ECO:0000313" key="2">
    <source>
        <dbReference type="Proteomes" id="UP000758603"/>
    </source>
</evidence>
<accession>A0A9P8UM74</accession>
<dbReference type="GeneID" id="70128992"/>
<protein>
    <submittedName>
        <fullName evidence="1">Uncharacterized protein</fullName>
    </submittedName>
</protein>
<comment type="caution">
    <text evidence="1">The sequence shown here is derived from an EMBL/GenBank/DDBJ whole genome shotgun (WGS) entry which is preliminary data.</text>
</comment>
<sequence length="163" mass="17801">MDWQLHKKRGGISANGAMELHRAPRHSIRVLSPGNLTQSTATGDVVAFSPDSASYLDRIKLSDGRTHWCDDSEERLTSSYGRSYQRDLATPWSLSSSHGIEFMLGAGLLGSPQLLEERQAQKKKLETETEMVDQHAGETAYFPTGGRGLIGGVGYWGSGILAH</sequence>
<proteinExistence type="predicted"/>
<dbReference type="RefSeq" id="XP_045959019.1">
    <property type="nucleotide sequence ID" value="XM_046100100.1"/>
</dbReference>